<sequence>MRIAVLGSGASGLVTGACLAELGHEIWCVDFHAAAPDNFVLQPWEPGLNDLLLRAVNNGRIHFTTDQAGAIADADIIFIAVENVNGDGNSDLSVLWNAADLIQHHGKQRPLTVILGDIPLGTTRSVQDSLGEAADVAHQAEFFRPGNGVEDFFQAEQLLIGTDSPRAHQILAILYQSLSIPVIGVAPVESEWTQYAAKTLRSMKHSYTQRLSRIHKNTAPSYASL</sequence>
<organism evidence="2 3">
    <name type="scientific">Desmospora activa DSM 45169</name>
    <dbReference type="NCBI Taxonomy" id="1121389"/>
    <lineage>
        <taxon>Bacteria</taxon>
        <taxon>Bacillati</taxon>
        <taxon>Bacillota</taxon>
        <taxon>Bacilli</taxon>
        <taxon>Bacillales</taxon>
        <taxon>Thermoactinomycetaceae</taxon>
        <taxon>Desmospora</taxon>
    </lineage>
</organism>
<gene>
    <name evidence="2" type="ORF">C8J48_0032</name>
</gene>
<dbReference type="Gene3D" id="3.40.50.720">
    <property type="entry name" value="NAD(P)-binding Rossmann-like Domain"/>
    <property type="match status" value="1"/>
</dbReference>
<dbReference type="Proteomes" id="UP000241639">
    <property type="component" value="Unassembled WGS sequence"/>
</dbReference>
<dbReference type="AlphaFoldDB" id="A0A2T4Z6H8"/>
<accession>A0A2T4Z6H8</accession>
<dbReference type="EMBL" id="PZZP01000001">
    <property type="protein sequence ID" value="PTM57484.1"/>
    <property type="molecule type" value="Genomic_DNA"/>
</dbReference>
<keyword evidence="3" id="KW-1185">Reference proteome</keyword>
<protein>
    <submittedName>
        <fullName evidence="2">Nucleotide sugar dehydrogenase</fullName>
    </submittedName>
</protein>
<evidence type="ECO:0000259" key="1">
    <source>
        <dbReference type="Pfam" id="PF03721"/>
    </source>
</evidence>
<dbReference type="Pfam" id="PF03721">
    <property type="entry name" value="UDPG_MGDP_dh_N"/>
    <property type="match status" value="1"/>
</dbReference>
<name>A0A2T4Z6H8_9BACL</name>
<dbReference type="RefSeq" id="WP_170105012.1">
    <property type="nucleotide sequence ID" value="NZ_PZZP01000001.1"/>
</dbReference>
<proteinExistence type="predicted"/>
<dbReference type="GO" id="GO:0016616">
    <property type="term" value="F:oxidoreductase activity, acting on the CH-OH group of donors, NAD or NADP as acceptor"/>
    <property type="evidence" value="ECO:0007669"/>
    <property type="project" value="InterPro"/>
</dbReference>
<dbReference type="InterPro" id="IPR001732">
    <property type="entry name" value="UDP-Glc/GDP-Man_DH_N"/>
</dbReference>
<feature type="domain" description="UDP-glucose/GDP-mannose dehydrogenase N-terminal" evidence="1">
    <location>
        <begin position="1"/>
        <end position="171"/>
    </location>
</feature>
<comment type="caution">
    <text evidence="2">The sequence shown here is derived from an EMBL/GenBank/DDBJ whole genome shotgun (WGS) entry which is preliminary data.</text>
</comment>
<evidence type="ECO:0000313" key="3">
    <source>
        <dbReference type="Proteomes" id="UP000241639"/>
    </source>
</evidence>
<dbReference type="InterPro" id="IPR036291">
    <property type="entry name" value="NAD(P)-bd_dom_sf"/>
</dbReference>
<reference evidence="2 3" key="1">
    <citation type="submission" date="2018-04" db="EMBL/GenBank/DDBJ databases">
        <title>Genomic Encyclopedia of Archaeal and Bacterial Type Strains, Phase II (KMG-II): from individual species to whole genera.</title>
        <authorList>
            <person name="Goeker M."/>
        </authorList>
    </citation>
    <scope>NUCLEOTIDE SEQUENCE [LARGE SCALE GENOMIC DNA]</scope>
    <source>
        <strain evidence="2 3">DSM 45169</strain>
    </source>
</reference>
<evidence type="ECO:0000313" key="2">
    <source>
        <dbReference type="EMBL" id="PTM57484.1"/>
    </source>
</evidence>
<dbReference type="PANTHER" id="PTHR43750">
    <property type="entry name" value="UDP-GLUCOSE 6-DEHYDROGENASE TUAD"/>
    <property type="match status" value="1"/>
</dbReference>
<dbReference type="PANTHER" id="PTHR43750:SF3">
    <property type="entry name" value="UDP-GLUCOSE 6-DEHYDROGENASE TUAD"/>
    <property type="match status" value="1"/>
</dbReference>
<dbReference type="PROSITE" id="PS51257">
    <property type="entry name" value="PROKAR_LIPOPROTEIN"/>
    <property type="match status" value="1"/>
</dbReference>
<dbReference type="GO" id="GO:0051287">
    <property type="term" value="F:NAD binding"/>
    <property type="evidence" value="ECO:0007669"/>
    <property type="project" value="InterPro"/>
</dbReference>
<dbReference type="SUPFAM" id="SSF51735">
    <property type="entry name" value="NAD(P)-binding Rossmann-fold domains"/>
    <property type="match status" value="1"/>
</dbReference>